<keyword evidence="3" id="KW-1185">Reference proteome</keyword>
<accession>A0A2G8STK8</accession>
<feature type="compositionally biased region" description="Acidic residues" evidence="1">
    <location>
        <begin position="146"/>
        <end position="158"/>
    </location>
</feature>
<protein>
    <submittedName>
        <fullName evidence="2">Uncharacterized protein</fullName>
    </submittedName>
</protein>
<proteinExistence type="predicted"/>
<feature type="compositionally biased region" description="Polar residues" evidence="1">
    <location>
        <begin position="117"/>
        <end position="127"/>
    </location>
</feature>
<feature type="compositionally biased region" description="Pro residues" evidence="1">
    <location>
        <begin position="107"/>
        <end position="116"/>
    </location>
</feature>
<dbReference type="EMBL" id="AYKW01000001">
    <property type="protein sequence ID" value="PIL37043.1"/>
    <property type="molecule type" value="Genomic_DNA"/>
</dbReference>
<name>A0A2G8STK8_9APHY</name>
<feature type="region of interest" description="Disordered" evidence="1">
    <location>
        <begin position="96"/>
        <end position="172"/>
    </location>
</feature>
<dbReference type="STRING" id="1077348.A0A2G8STK8"/>
<dbReference type="Proteomes" id="UP000230002">
    <property type="component" value="Unassembled WGS sequence"/>
</dbReference>
<evidence type="ECO:0000313" key="3">
    <source>
        <dbReference type="Proteomes" id="UP000230002"/>
    </source>
</evidence>
<organism evidence="2 3">
    <name type="scientific">Ganoderma sinense ZZ0214-1</name>
    <dbReference type="NCBI Taxonomy" id="1077348"/>
    <lineage>
        <taxon>Eukaryota</taxon>
        <taxon>Fungi</taxon>
        <taxon>Dikarya</taxon>
        <taxon>Basidiomycota</taxon>
        <taxon>Agaricomycotina</taxon>
        <taxon>Agaricomycetes</taxon>
        <taxon>Polyporales</taxon>
        <taxon>Polyporaceae</taxon>
        <taxon>Ganoderma</taxon>
    </lineage>
</organism>
<dbReference type="AlphaFoldDB" id="A0A2G8STK8"/>
<sequence>MEQRLSSVQEELARLKAYIRMHSSLAHPTALQESYVTTIPTTARIESASPVLEPCSPQSLVSPIPRHLSTEFVQGPSSRALSANCSDTFYIIEEAPSPALSSRTPPGHIPDGPPTPQSVRVTPNTPDATPEPEPNARKRSRRVLEDDTDYDSDSEESDTPPTDRPLRRKNGHDDRCLTIHHALRIHIRKMMKLKHDEDLPDSVFEGVIPGPTEPVRFVWNRTTKQSAVNKAMKKRIVADLKAHRNKYKHVPDKDFDKKTLEAAFEQVFTTLRQRFKSQGDAITATRLQRREDHKSLKARRLQRKKTKLVNRTEARKGVPALYPPVLDGALQLDCMSSEESSGEEPAPVGHSVETVQAFRTRGLAWRSARLQRMYALLDTQDKLDKSFKPKRGVGRRVRREGPPKEGFFLPPKGVVGWMVSQRWIREMEVDRPDLRDILRDIVVDHAQPEAEDTRLLLGPEMSDEEDVQTAPVNHPRVSDTSYSLYNALQF</sequence>
<gene>
    <name evidence="2" type="ORF">GSI_00735</name>
</gene>
<dbReference type="OrthoDB" id="3358418at2759"/>
<comment type="caution">
    <text evidence="2">The sequence shown here is derived from an EMBL/GenBank/DDBJ whole genome shotgun (WGS) entry which is preliminary data.</text>
</comment>
<evidence type="ECO:0000256" key="1">
    <source>
        <dbReference type="SAM" id="MobiDB-lite"/>
    </source>
</evidence>
<evidence type="ECO:0000313" key="2">
    <source>
        <dbReference type="EMBL" id="PIL37043.1"/>
    </source>
</evidence>
<reference evidence="2 3" key="1">
    <citation type="journal article" date="2015" name="Sci. Rep.">
        <title>Chromosome-level genome map provides insights into diverse defense mechanisms in the medicinal fungus Ganoderma sinense.</title>
        <authorList>
            <person name="Zhu Y."/>
            <person name="Xu J."/>
            <person name="Sun C."/>
            <person name="Zhou S."/>
            <person name="Xu H."/>
            <person name="Nelson D.R."/>
            <person name="Qian J."/>
            <person name="Song J."/>
            <person name="Luo H."/>
            <person name="Xiang L."/>
            <person name="Li Y."/>
            <person name="Xu Z."/>
            <person name="Ji A."/>
            <person name="Wang L."/>
            <person name="Lu S."/>
            <person name="Hayward A."/>
            <person name="Sun W."/>
            <person name="Li X."/>
            <person name="Schwartz D.C."/>
            <person name="Wang Y."/>
            <person name="Chen S."/>
        </authorList>
    </citation>
    <scope>NUCLEOTIDE SEQUENCE [LARGE SCALE GENOMIC DNA]</scope>
    <source>
        <strain evidence="2 3">ZZ0214-1</strain>
    </source>
</reference>